<keyword evidence="2" id="KW-1185">Reference proteome</keyword>
<reference evidence="1 2" key="1">
    <citation type="journal article" date="2008" name="Appl. Environ. Microbiol.">
        <title>Genomic insights into Mn(II) oxidation by the marine alphaproteobacterium Aurantimonas sp. strain SI85-9A1.</title>
        <authorList>
            <person name="Dick G.J."/>
            <person name="Podell S."/>
            <person name="Johnson H.A."/>
            <person name="Rivera-Espinoza Y."/>
            <person name="Bernier-Latmani R."/>
            <person name="McCarthy J.K."/>
            <person name="Torpey J.W."/>
            <person name="Clement B.G."/>
            <person name="Gaasterland T."/>
            <person name="Tebo B.M."/>
        </authorList>
    </citation>
    <scope>NUCLEOTIDE SEQUENCE [LARGE SCALE GENOMIC DNA]</scope>
    <source>
        <strain evidence="1 2">SI85-9A1</strain>
    </source>
</reference>
<dbReference type="OrthoDB" id="8463987at2"/>
<dbReference type="EMBL" id="AAPJ01000003">
    <property type="protein sequence ID" value="EAS50004.1"/>
    <property type="molecule type" value="Genomic_DNA"/>
</dbReference>
<accession>Q1YIW3</accession>
<dbReference type="BioCyc" id="AURANTIMONAS:SI859A1_01357-MONOMER"/>
<dbReference type="Gene3D" id="1.10.260.40">
    <property type="entry name" value="lambda repressor-like DNA-binding domains"/>
    <property type="match status" value="1"/>
</dbReference>
<dbReference type="InterPro" id="IPR010982">
    <property type="entry name" value="Lambda_DNA-bd_dom_sf"/>
</dbReference>
<name>Q1YIW3_AURMS</name>
<gene>
    <name evidence="1" type="ORF">SI859A1_01357</name>
</gene>
<dbReference type="GO" id="GO:0003677">
    <property type="term" value="F:DNA binding"/>
    <property type="evidence" value="ECO:0007669"/>
    <property type="project" value="InterPro"/>
</dbReference>
<dbReference type="AlphaFoldDB" id="Q1YIW3"/>
<comment type="caution">
    <text evidence="1">The sequence shown here is derived from an EMBL/GenBank/DDBJ whole genome shotgun (WGS) entry which is preliminary data.</text>
</comment>
<protein>
    <submittedName>
        <fullName evidence="1">Uncharacterized protein</fullName>
    </submittedName>
</protein>
<sequence length="170" mass="19363">MFGDTPPNTVPRMRHKGIDMSISPVDGFDSKKSWPEGAVEDWQHGASYSWLANKYGRAYSTIAHHIRFMRTRYDLKPVVDLSERRQGGRQTFAEQSPISQFHRNVGVKLNYYREVINDLNYEELGAKLGVNRLVTRKMELGIHDFTLTQLEAVAGLLETAIPELMKPGAK</sequence>
<evidence type="ECO:0000313" key="2">
    <source>
        <dbReference type="Proteomes" id="UP000000321"/>
    </source>
</evidence>
<proteinExistence type="predicted"/>
<evidence type="ECO:0000313" key="1">
    <source>
        <dbReference type="EMBL" id="EAS50004.1"/>
    </source>
</evidence>
<organism evidence="1 2">
    <name type="scientific">Aurantimonas manganoxydans (strain ATCC BAA-1229 / DSM 21871 / SI85-9A1)</name>
    <dbReference type="NCBI Taxonomy" id="287752"/>
    <lineage>
        <taxon>Bacteria</taxon>
        <taxon>Pseudomonadati</taxon>
        <taxon>Pseudomonadota</taxon>
        <taxon>Alphaproteobacteria</taxon>
        <taxon>Hyphomicrobiales</taxon>
        <taxon>Aurantimonadaceae</taxon>
        <taxon>Aurantimonas</taxon>
    </lineage>
</organism>
<dbReference type="HOGENOM" id="CLU_1568968_0_0_5"/>
<dbReference type="Proteomes" id="UP000000321">
    <property type="component" value="Unassembled WGS sequence"/>
</dbReference>